<accession>A0A6J4QVV5</accession>
<reference evidence="1" key="1">
    <citation type="submission" date="2020-02" db="EMBL/GenBank/DDBJ databases">
        <authorList>
            <person name="Meier V. D."/>
        </authorList>
    </citation>
    <scope>NUCLEOTIDE SEQUENCE</scope>
    <source>
        <strain evidence="1">AVDCRST_MAG01</strain>
    </source>
</reference>
<dbReference type="EMBL" id="CADCUW010000701">
    <property type="protein sequence ID" value="CAA9456856.1"/>
    <property type="molecule type" value="Genomic_DNA"/>
</dbReference>
<feature type="non-terminal residue" evidence="1">
    <location>
        <position position="1"/>
    </location>
</feature>
<proteinExistence type="predicted"/>
<evidence type="ECO:0000313" key="1">
    <source>
        <dbReference type="EMBL" id="CAA9456856.1"/>
    </source>
</evidence>
<organism evidence="1">
    <name type="scientific">uncultured Rubrobacteraceae bacterium</name>
    <dbReference type="NCBI Taxonomy" id="349277"/>
    <lineage>
        <taxon>Bacteria</taxon>
        <taxon>Bacillati</taxon>
        <taxon>Actinomycetota</taxon>
        <taxon>Rubrobacteria</taxon>
        <taxon>Rubrobacterales</taxon>
        <taxon>Rubrobacteraceae</taxon>
        <taxon>environmental samples</taxon>
    </lineage>
</organism>
<name>A0A6J4QVV5_9ACTN</name>
<dbReference type="AlphaFoldDB" id="A0A6J4QVV5"/>
<protein>
    <submittedName>
        <fullName evidence="1">Uncharacterized protein</fullName>
    </submittedName>
</protein>
<feature type="non-terminal residue" evidence="1">
    <location>
        <position position="39"/>
    </location>
</feature>
<gene>
    <name evidence="1" type="ORF">AVDCRST_MAG01-01-5308</name>
</gene>
<sequence length="39" mass="4607">WSSAWPRLSLCLKRGLLQHHKSRSSNMVTRKQQFVTAMH</sequence>